<dbReference type="Proteomes" id="UP000198406">
    <property type="component" value="Unassembled WGS sequence"/>
</dbReference>
<keyword evidence="2" id="KW-1185">Reference proteome</keyword>
<dbReference type="InParanoid" id="A0A1Z5J781"/>
<dbReference type="Pfam" id="PF01987">
    <property type="entry name" value="AIM24"/>
    <property type="match status" value="1"/>
</dbReference>
<dbReference type="PANTHER" id="PTHR43657:SF1">
    <property type="entry name" value="ALTERED INHERITANCE OF MITOCHONDRIA PROTEIN 24, MITOCHONDRIAL"/>
    <property type="match status" value="1"/>
</dbReference>
<dbReference type="EMBL" id="BDSP01000011">
    <property type="protein sequence ID" value="GAX09678.1"/>
    <property type="molecule type" value="Genomic_DNA"/>
</dbReference>
<dbReference type="InterPro" id="IPR002838">
    <property type="entry name" value="AIM24"/>
</dbReference>
<gene>
    <name evidence="1" type="ORF">FisN_19Lh146</name>
</gene>
<dbReference type="InterPro" id="IPR036983">
    <property type="entry name" value="AIM24_sf"/>
</dbReference>
<accession>A0A1Z5J781</accession>
<dbReference type="Gene3D" id="3.60.160.10">
    <property type="entry name" value="Mitochondrial biogenesis AIM24"/>
    <property type="match status" value="1"/>
</dbReference>
<sequence length="255" mass="27094">MTYSKKDDELVLATTGWSHLPLPTTPVYAIAGHESQVLTVQLNNVGDVCQGEPGTMMYLSSDIQQSTTCEEGCLERTCAGESCCVLHFTKSAGGATTPSYCALTPNFPTAKVVPIDLNTVQGVLICQQGAYMASWGDVHVEMSLDCNLLRCCCGGMGLVRQKLQGTGTVFLAGTGTMLQKILQPGEIIVVDTNCVMAFAGSCTMDLRRVGGVMGMIGGGEGIFNTTITGPGLVVVQSMNELMFKQALVANKLYRR</sequence>
<dbReference type="PANTHER" id="PTHR43657">
    <property type="entry name" value="TRYPTOPHAN RNA-BINDING ATTENUATOR PROTEIN-LIKE PROTEIN"/>
    <property type="match status" value="1"/>
</dbReference>
<protein>
    <submittedName>
        <fullName evidence="1">Uncharacterized protein</fullName>
    </submittedName>
</protein>
<evidence type="ECO:0000313" key="2">
    <source>
        <dbReference type="Proteomes" id="UP000198406"/>
    </source>
</evidence>
<organism evidence="1 2">
    <name type="scientific">Fistulifera solaris</name>
    <name type="common">Oleaginous diatom</name>
    <dbReference type="NCBI Taxonomy" id="1519565"/>
    <lineage>
        <taxon>Eukaryota</taxon>
        <taxon>Sar</taxon>
        <taxon>Stramenopiles</taxon>
        <taxon>Ochrophyta</taxon>
        <taxon>Bacillariophyta</taxon>
        <taxon>Bacillariophyceae</taxon>
        <taxon>Bacillariophycidae</taxon>
        <taxon>Naviculales</taxon>
        <taxon>Naviculaceae</taxon>
        <taxon>Fistulifera</taxon>
    </lineage>
</organism>
<dbReference type="AlphaFoldDB" id="A0A1Z5J781"/>
<proteinExistence type="predicted"/>
<comment type="caution">
    <text evidence="1">The sequence shown here is derived from an EMBL/GenBank/DDBJ whole genome shotgun (WGS) entry which is preliminary data.</text>
</comment>
<dbReference type="InterPro" id="IPR016031">
    <property type="entry name" value="Trp_RNA-bd_attenuator-like_dom"/>
</dbReference>
<reference evidence="1 2" key="1">
    <citation type="journal article" date="2015" name="Plant Cell">
        <title>Oil accumulation by the oleaginous diatom Fistulifera solaris as revealed by the genome and transcriptome.</title>
        <authorList>
            <person name="Tanaka T."/>
            <person name="Maeda Y."/>
            <person name="Veluchamy A."/>
            <person name="Tanaka M."/>
            <person name="Abida H."/>
            <person name="Marechal E."/>
            <person name="Bowler C."/>
            <person name="Muto M."/>
            <person name="Sunaga Y."/>
            <person name="Tanaka M."/>
            <person name="Yoshino T."/>
            <person name="Taniguchi T."/>
            <person name="Fukuda Y."/>
            <person name="Nemoto M."/>
            <person name="Matsumoto M."/>
            <person name="Wong P.S."/>
            <person name="Aburatani S."/>
            <person name="Fujibuchi W."/>
        </authorList>
    </citation>
    <scope>NUCLEOTIDE SEQUENCE [LARGE SCALE GENOMIC DNA]</scope>
    <source>
        <strain evidence="1 2">JPCC DA0580</strain>
    </source>
</reference>
<dbReference type="SUPFAM" id="SSF51219">
    <property type="entry name" value="TRAP-like"/>
    <property type="match status" value="1"/>
</dbReference>
<dbReference type="OrthoDB" id="1705416at2759"/>
<evidence type="ECO:0000313" key="1">
    <source>
        <dbReference type="EMBL" id="GAX09678.1"/>
    </source>
</evidence>
<name>A0A1Z5J781_FISSO</name>